<sequence length="134" mass="15600">MELKFEGIDELIKEVEFLETVPTRVRNRALKRAGDLLRDRMKDEVYRHGLNPYSWEAWESIIRTDPKGGVVYVGTQGGVQQPGYYLYMHEFGYYNVAAGRFIPPKPFASISYELSKGQILEIYVEELRKEMGMK</sequence>
<name>A0A841PX60_9BACI</name>
<dbReference type="RefSeq" id="WP_174494455.1">
    <property type="nucleotide sequence ID" value="NZ_CADDWK010000001.1"/>
</dbReference>
<dbReference type="Proteomes" id="UP000581688">
    <property type="component" value="Unassembled WGS sequence"/>
</dbReference>
<gene>
    <name evidence="1" type="ORF">HNQ94_000407</name>
</gene>
<evidence type="ECO:0000313" key="2">
    <source>
        <dbReference type="Proteomes" id="UP000581688"/>
    </source>
</evidence>
<dbReference type="AlphaFoldDB" id="A0A841PX60"/>
<protein>
    <recommendedName>
        <fullName evidence="3">HK97 gp10 family phage protein</fullName>
    </recommendedName>
</protein>
<accession>A0A841PX60</accession>
<organism evidence="1 2">
    <name type="scientific">Salirhabdus euzebyi</name>
    <dbReference type="NCBI Taxonomy" id="394506"/>
    <lineage>
        <taxon>Bacteria</taxon>
        <taxon>Bacillati</taxon>
        <taxon>Bacillota</taxon>
        <taxon>Bacilli</taxon>
        <taxon>Bacillales</taxon>
        <taxon>Bacillaceae</taxon>
        <taxon>Salirhabdus</taxon>
    </lineage>
</organism>
<evidence type="ECO:0008006" key="3">
    <source>
        <dbReference type="Google" id="ProtNLM"/>
    </source>
</evidence>
<reference evidence="1 2" key="1">
    <citation type="submission" date="2020-08" db="EMBL/GenBank/DDBJ databases">
        <title>Genomic Encyclopedia of Type Strains, Phase IV (KMG-IV): sequencing the most valuable type-strain genomes for metagenomic binning, comparative biology and taxonomic classification.</title>
        <authorList>
            <person name="Goeker M."/>
        </authorList>
    </citation>
    <scope>NUCLEOTIDE SEQUENCE [LARGE SCALE GENOMIC DNA]</scope>
    <source>
        <strain evidence="1 2">DSM 19612</strain>
    </source>
</reference>
<proteinExistence type="predicted"/>
<comment type="caution">
    <text evidence="1">The sequence shown here is derived from an EMBL/GenBank/DDBJ whole genome shotgun (WGS) entry which is preliminary data.</text>
</comment>
<dbReference type="EMBL" id="JACHGH010000001">
    <property type="protein sequence ID" value="MBB6451986.1"/>
    <property type="molecule type" value="Genomic_DNA"/>
</dbReference>
<evidence type="ECO:0000313" key="1">
    <source>
        <dbReference type="EMBL" id="MBB6451986.1"/>
    </source>
</evidence>
<keyword evidence="2" id="KW-1185">Reference proteome</keyword>